<evidence type="ECO:0000313" key="2">
    <source>
        <dbReference type="EMBL" id="GAA0939775.1"/>
    </source>
</evidence>
<accession>A0ABP4AUY2</accession>
<sequence length="215" mass="23200">MRGDALLLWRYLRLGHDLRPCDAGVGLGSHDLGVATHAAQLYHRGMFPVVVFSGGSTPTTRDRFPRGEAVHYREHALALGVPASAVLVDPHATNTGANIRNARALLAADAPASVLLISKPYAERRTHATACKLWPEVEVVCSSTPLDFDAYVESIGDERLVIAMMVGELQRILAYPARGFIVPQPIPDEVREAGERLHAAGFTGRAMRPSGPLHG</sequence>
<dbReference type="RefSeq" id="WP_343942430.1">
    <property type="nucleotide sequence ID" value="NZ_BAAAHP010000094.1"/>
</dbReference>
<dbReference type="PANTHER" id="PTHR30336:SF20">
    <property type="entry name" value="DUF218 DOMAIN-CONTAINING PROTEIN"/>
    <property type="match status" value="1"/>
</dbReference>
<dbReference type="Proteomes" id="UP001499967">
    <property type="component" value="Unassembled WGS sequence"/>
</dbReference>
<evidence type="ECO:0000313" key="3">
    <source>
        <dbReference type="Proteomes" id="UP001499967"/>
    </source>
</evidence>
<keyword evidence="3" id="KW-1185">Reference proteome</keyword>
<reference evidence="3" key="1">
    <citation type="journal article" date="2019" name="Int. J. Syst. Evol. Microbiol.">
        <title>The Global Catalogue of Microorganisms (GCM) 10K type strain sequencing project: providing services to taxonomists for standard genome sequencing and annotation.</title>
        <authorList>
            <consortium name="The Broad Institute Genomics Platform"/>
            <consortium name="The Broad Institute Genome Sequencing Center for Infectious Disease"/>
            <person name="Wu L."/>
            <person name="Ma J."/>
        </authorList>
    </citation>
    <scope>NUCLEOTIDE SEQUENCE [LARGE SCALE GENOMIC DNA]</scope>
    <source>
        <strain evidence="3">JCM 11117</strain>
    </source>
</reference>
<protein>
    <submittedName>
        <fullName evidence="2">YdcF family protein</fullName>
    </submittedName>
</protein>
<comment type="caution">
    <text evidence="2">The sequence shown here is derived from an EMBL/GenBank/DDBJ whole genome shotgun (WGS) entry which is preliminary data.</text>
</comment>
<dbReference type="InterPro" id="IPR051599">
    <property type="entry name" value="Cell_Envelope_Assoc"/>
</dbReference>
<dbReference type="Gene3D" id="3.40.50.620">
    <property type="entry name" value="HUPs"/>
    <property type="match status" value="1"/>
</dbReference>
<dbReference type="CDD" id="cd06259">
    <property type="entry name" value="YdcF-like"/>
    <property type="match status" value="1"/>
</dbReference>
<dbReference type="EMBL" id="BAAAHP010000094">
    <property type="protein sequence ID" value="GAA0939775.1"/>
    <property type="molecule type" value="Genomic_DNA"/>
</dbReference>
<dbReference type="InterPro" id="IPR003848">
    <property type="entry name" value="DUF218"/>
</dbReference>
<dbReference type="Pfam" id="PF02698">
    <property type="entry name" value="DUF218"/>
    <property type="match status" value="1"/>
</dbReference>
<dbReference type="PANTHER" id="PTHR30336">
    <property type="entry name" value="INNER MEMBRANE PROTEIN, PROBABLE PERMEASE"/>
    <property type="match status" value="1"/>
</dbReference>
<proteinExistence type="predicted"/>
<evidence type="ECO:0000259" key="1">
    <source>
        <dbReference type="Pfam" id="PF02698"/>
    </source>
</evidence>
<organism evidence="2 3">
    <name type="scientific">Pseudonocardia zijingensis</name>
    <dbReference type="NCBI Taxonomy" id="153376"/>
    <lineage>
        <taxon>Bacteria</taxon>
        <taxon>Bacillati</taxon>
        <taxon>Actinomycetota</taxon>
        <taxon>Actinomycetes</taxon>
        <taxon>Pseudonocardiales</taxon>
        <taxon>Pseudonocardiaceae</taxon>
        <taxon>Pseudonocardia</taxon>
    </lineage>
</organism>
<gene>
    <name evidence="2" type="ORF">GCM10009559_34400</name>
</gene>
<dbReference type="InterPro" id="IPR014729">
    <property type="entry name" value="Rossmann-like_a/b/a_fold"/>
</dbReference>
<name>A0ABP4AUY2_9PSEU</name>
<feature type="domain" description="DUF218" evidence="1">
    <location>
        <begin position="34"/>
        <end position="136"/>
    </location>
</feature>